<keyword evidence="3" id="KW-1185">Reference proteome</keyword>
<proteinExistence type="inferred from homology"/>
<accession>A0A2P5HZZ1</accession>
<comment type="similarity">
    <text evidence="1">Belongs to the asaB hydroxylase/desaturase family.</text>
</comment>
<protein>
    <submittedName>
        <fullName evidence="2">Methyltransferase CmcJ</fullName>
    </submittedName>
</protein>
<dbReference type="InterPro" id="IPR044053">
    <property type="entry name" value="AsaB-like"/>
</dbReference>
<dbReference type="EMBL" id="MAVT02000439">
    <property type="protein sequence ID" value="POS75827.1"/>
    <property type="molecule type" value="Genomic_DNA"/>
</dbReference>
<keyword evidence="2" id="KW-0489">Methyltransferase</keyword>
<dbReference type="GO" id="GO:0016491">
    <property type="term" value="F:oxidoreductase activity"/>
    <property type="evidence" value="ECO:0007669"/>
    <property type="project" value="InterPro"/>
</dbReference>
<sequence>MFGTEEFRSSVEDGDKKCLLFAHLDNTVASSWSRISFFLTQEERELVLSGEKRARVINIWRPLRDHAEDMPLAVCDPATNIDLNDVVTVDHITPSHLTEMAYFRWNPAHRWYWMSNQTPDEIIMMTQYDTHPPGGKFNIVPHTAFRNGAARPGCPPRQSVETRFIVLEPAPYMRRDGRTPAGPYPKDTRIQPWKEFIRLPEAPVVPAPTKENRPIYF</sequence>
<dbReference type="AlphaFoldDB" id="A0A2P5HZZ1"/>
<dbReference type="OrthoDB" id="412788at2759"/>
<organism evidence="2 3">
    <name type="scientific">Diaporthe helianthi</name>
    <dbReference type="NCBI Taxonomy" id="158607"/>
    <lineage>
        <taxon>Eukaryota</taxon>
        <taxon>Fungi</taxon>
        <taxon>Dikarya</taxon>
        <taxon>Ascomycota</taxon>
        <taxon>Pezizomycotina</taxon>
        <taxon>Sordariomycetes</taxon>
        <taxon>Sordariomycetidae</taxon>
        <taxon>Diaporthales</taxon>
        <taxon>Diaporthaceae</taxon>
        <taxon>Diaporthe</taxon>
    </lineage>
</organism>
<name>A0A2P5HZZ1_DIAHE</name>
<evidence type="ECO:0000313" key="3">
    <source>
        <dbReference type="Proteomes" id="UP000094444"/>
    </source>
</evidence>
<gene>
    <name evidence="2" type="ORF">DHEL01_v205780</name>
</gene>
<dbReference type="GO" id="GO:0008168">
    <property type="term" value="F:methyltransferase activity"/>
    <property type="evidence" value="ECO:0007669"/>
    <property type="project" value="UniProtKB-KW"/>
</dbReference>
<dbReference type="GO" id="GO:0032259">
    <property type="term" value="P:methylation"/>
    <property type="evidence" value="ECO:0007669"/>
    <property type="project" value="UniProtKB-KW"/>
</dbReference>
<evidence type="ECO:0000256" key="1">
    <source>
        <dbReference type="ARBA" id="ARBA00023604"/>
    </source>
</evidence>
<keyword evidence="2" id="KW-0808">Transferase</keyword>
<dbReference type="Proteomes" id="UP000094444">
    <property type="component" value="Unassembled WGS sequence"/>
</dbReference>
<evidence type="ECO:0000313" key="2">
    <source>
        <dbReference type="EMBL" id="POS75827.1"/>
    </source>
</evidence>
<dbReference type="STRING" id="158607.A0A2P5HZZ1"/>
<dbReference type="InParanoid" id="A0A2P5HZZ1"/>
<dbReference type="PANTHER" id="PTHR34598:SF3">
    <property type="entry name" value="OXIDOREDUCTASE AN1597"/>
    <property type="match status" value="1"/>
</dbReference>
<comment type="caution">
    <text evidence="2">The sequence shown here is derived from an EMBL/GenBank/DDBJ whole genome shotgun (WGS) entry which is preliminary data.</text>
</comment>
<dbReference type="NCBIfam" id="NF041278">
    <property type="entry name" value="CmcJ_NvfI_EfuI"/>
    <property type="match status" value="1"/>
</dbReference>
<dbReference type="PANTHER" id="PTHR34598">
    <property type="entry name" value="BLL6449 PROTEIN"/>
    <property type="match status" value="1"/>
</dbReference>
<reference evidence="2" key="1">
    <citation type="submission" date="2017-09" db="EMBL/GenBank/DDBJ databases">
        <title>Polyketide synthases of a Diaporthe helianthi virulent isolate.</title>
        <authorList>
            <person name="Baroncelli R."/>
        </authorList>
    </citation>
    <scope>NUCLEOTIDE SEQUENCE [LARGE SCALE GENOMIC DNA]</scope>
    <source>
        <strain evidence="2">7/96</strain>
    </source>
</reference>